<dbReference type="EMBL" id="CP062941">
    <property type="protein sequence ID" value="QOL52008.1"/>
    <property type="molecule type" value="Genomic_DNA"/>
</dbReference>
<dbReference type="InterPro" id="IPR011006">
    <property type="entry name" value="CheY-like_superfamily"/>
</dbReference>
<dbReference type="SMART" id="SM00448">
    <property type="entry name" value="REC"/>
    <property type="match status" value="1"/>
</dbReference>
<protein>
    <submittedName>
        <fullName evidence="4">Response regulator</fullName>
    </submittedName>
</protein>
<gene>
    <name evidence="4" type="ORF">LPB04_12125</name>
</gene>
<evidence type="ECO:0000313" key="5">
    <source>
        <dbReference type="Proteomes" id="UP000593875"/>
    </source>
</evidence>
<name>A0A7L9UAL3_9BURK</name>
<dbReference type="Gene3D" id="3.40.50.2300">
    <property type="match status" value="1"/>
</dbReference>
<dbReference type="AlphaFoldDB" id="A0A7L9UAL3"/>
<dbReference type="KEGG" id="mlir:LPB04_12125"/>
<feature type="domain" description="Response regulatory" evidence="3">
    <location>
        <begin position="7"/>
        <end position="123"/>
    </location>
</feature>
<keyword evidence="5" id="KW-1185">Reference proteome</keyword>
<dbReference type="Proteomes" id="UP000593875">
    <property type="component" value="Chromosome"/>
</dbReference>
<dbReference type="InterPro" id="IPR001789">
    <property type="entry name" value="Sig_transdc_resp-reg_receiver"/>
</dbReference>
<sequence>MQASEKKILVVDDNADAADMTAQILQMYGLQVQVAYGGPEGLALARANRPDLIFLDIGMPLMDGYQVAQAVRADATLSKVMLVALTAWGDEASRNKARAAGFDMHLTKPANIVELLDIAGGKC</sequence>
<dbReference type="PANTHER" id="PTHR44591:SF3">
    <property type="entry name" value="RESPONSE REGULATORY DOMAIN-CONTAINING PROTEIN"/>
    <property type="match status" value="1"/>
</dbReference>
<evidence type="ECO:0000256" key="1">
    <source>
        <dbReference type="ARBA" id="ARBA00022553"/>
    </source>
</evidence>
<organism evidence="4 5">
    <name type="scientific">Massilia litorea</name>
    <dbReference type="NCBI Taxonomy" id="2769491"/>
    <lineage>
        <taxon>Bacteria</taxon>
        <taxon>Pseudomonadati</taxon>
        <taxon>Pseudomonadota</taxon>
        <taxon>Betaproteobacteria</taxon>
        <taxon>Burkholderiales</taxon>
        <taxon>Oxalobacteraceae</taxon>
        <taxon>Telluria group</taxon>
        <taxon>Massilia</taxon>
    </lineage>
</organism>
<dbReference type="GO" id="GO:0000160">
    <property type="term" value="P:phosphorelay signal transduction system"/>
    <property type="evidence" value="ECO:0007669"/>
    <property type="project" value="InterPro"/>
</dbReference>
<evidence type="ECO:0000256" key="2">
    <source>
        <dbReference type="PROSITE-ProRule" id="PRU00169"/>
    </source>
</evidence>
<dbReference type="PANTHER" id="PTHR44591">
    <property type="entry name" value="STRESS RESPONSE REGULATOR PROTEIN 1"/>
    <property type="match status" value="1"/>
</dbReference>
<dbReference type="SUPFAM" id="SSF52172">
    <property type="entry name" value="CheY-like"/>
    <property type="match status" value="1"/>
</dbReference>
<feature type="modified residue" description="4-aspartylphosphate" evidence="2">
    <location>
        <position position="56"/>
    </location>
</feature>
<dbReference type="InterPro" id="IPR050595">
    <property type="entry name" value="Bact_response_regulator"/>
</dbReference>
<dbReference type="CDD" id="cd17580">
    <property type="entry name" value="REC_2_DhkD-like"/>
    <property type="match status" value="1"/>
</dbReference>
<reference evidence="4 5" key="1">
    <citation type="submission" date="2020-10" db="EMBL/GenBank/DDBJ databases">
        <title>Genome sequencing of Massilia sp. LPB0304.</title>
        <authorList>
            <person name="Kim J."/>
        </authorList>
    </citation>
    <scope>NUCLEOTIDE SEQUENCE [LARGE SCALE GENOMIC DNA]</scope>
    <source>
        <strain evidence="4 5">LPB0304</strain>
    </source>
</reference>
<accession>A0A7L9UAL3</accession>
<evidence type="ECO:0000313" key="4">
    <source>
        <dbReference type="EMBL" id="QOL52008.1"/>
    </source>
</evidence>
<dbReference type="PROSITE" id="PS50110">
    <property type="entry name" value="RESPONSE_REGULATORY"/>
    <property type="match status" value="1"/>
</dbReference>
<proteinExistence type="predicted"/>
<dbReference type="Pfam" id="PF00072">
    <property type="entry name" value="Response_reg"/>
    <property type="match status" value="1"/>
</dbReference>
<keyword evidence="1 2" id="KW-0597">Phosphoprotein</keyword>
<evidence type="ECO:0000259" key="3">
    <source>
        <dbReference type="PROSITE" id="PS50110"/>
    </source>
</evidence>